<dbReference type="InterPro" id="IPR028098">
    <property type="entry name" value="Glyco_trans_4-like_N"/>
</dbReference>
<comment type="caution">
    <text evidence="2">The sequence shown here is derived from an EMBL/GenBank/DDBJ whole genome shotgun (WGS) entry which is preliminary data.</text>
</comment>
<dbReference type="PANTHER" id="PTHR12526:SF638">
    <property type="entry name" value="SPORE COAT PROTEIN SA"/>
    <property type="match status" value="1"/>
</dbReference>
<dbReference type="Pfam" id="PF13477">
    <property type="entry name" value="Glyco_trans_4_2"/>
    <property type="match status" value="1"/>
</dbReference>
<dbReference type="EMBL" id="QRBE01000002">
    <property type="protein sequence ID" value="RDS83737.1"/>
    <property type="molecule type" value="Genomic_DNA"/>
</dbReference>
<dbReference type="Pfam" id="PF13692">
    <property type="entry name" value="Glyco_trans_1_4"/>
    <property type="match status" value="1"/>
</dbReference>
<dbReference type="RefSeq" id="WP_115494449.1">
    <property type="nucleotide sequence ID" value="NZ_QRBE01000002.1"/>
</dbReference>
<dbReference type="AlphaFoldDB" id="A0A370X636"/>
<reference evidence="2 3" key="1">
    <citation type="submission" date="2018-07" db="EMBL/GenBank/DDBJ databases">
        <title>Dyella monticola sp. nov. and Dyella psychrodurans sp. nov. isolated from monsoon evergreen broad-leaved forest soil of Dinghu Mountain, China.</title>
        <authorList>
            <person name="Gao Z."/>
            <person name="Qiu L."/>
        </authorList>
    </citation>
    <scope>NUCLEOTIDE SEQUENCE [LARGE SCALE GENOMIC DNA]</scope>
    <source>
        <strain evidence="2 3">4G-K06</strain>
    </source>
</reference>
<organism evidence="2 3">
    <name type="scientific">Dyella monticola</name>
    <dbReference type="NCBI Taxonomy" id="1927958"/>
    <lineage>
        <taxon>Bacteria</taxon>
        <taxon>Pseudomonadati</taxon>
        <taxon>Pseudomonadota</taxon>
        <taxon>Gammaproteobacteria</taxon>
        <taxon>Lysobacterales</taxon>
        <taxon>Rhodanobacteraceae</taxon>
        <taxon>Dyella</taxon>
    </lineage>
</organism>
<dbReference type="SUPFAM" id="SSF53756">
    <property type="entry name" value="UDP-Glycosyltransferase/glycogen phosphorylase"/>
    <property type="match status" value="1"/>
</dbReference>
<evidence type="ECO:0000313" key="3">
    <source>
        <dbReference type="Proteomes" id="UP000254258"/>
    </source>
</evidence>
<evidence type="ECO:0000313" key="2">
    <source>
        <dbReference type="EMBL" id="RDS83737.1"/>
    </source>
</evidence>
<gene>
    <name evidence="2" type="ORF">DWU98_05315</name>
</gene>
<keyword evidence="3" id="KW-1185">Reference proteome</keyword>
<dbReference type="OrthoDB" id="9775208at2"/>
<keyword evidence="2" id="KW-0808">Transferase</keyword>
<evidence type="ECO:0000259" key="1">
    <source>
        <dbReference type="Pfam" id="PF13477"/>
    </source>
</evidence>
<dbReference type="PANTHER" id="PTHR12526">
    <property type="entry name" value="GLYCOSYLTRANSFERASE"/>
    <property type="match status" value="1"/>
</dbReference>
<dbReference type="Proteomes" id="UP000254258">
    <property type="component" value="Unassembled WGS sequence"/>
</dbReference>
<name>A0A370X636_9GAMM</name>
<proteinExistence type="predicted"/>
<accession>A0A370X636</accession>
<dbReference type="Gene3D" id="3.40.50.2000">
    <property type="entry name" value="Glycogen Phosphorylase B"/>
    <property type="match status" value="2"/>
</dbReference>
<sequence length="389" mass="43164">MKFVFFANTDWYLYNFRLSTALRLKADGHEVVMLSPPGTFGARFAEHGCRWIPLTMDRASLNPLREVVTLYRVVRVLRRERPDLLHNFTVKCAIYGALAGRVARVAAIVNAVAGLGFVFTSETAKARMLRPLVKLLLHATLDSKRSLLILQNPDDATAFVAAGLISQENIRVIRSSGVNTTRFQPRQPHHPHERLRVLLAARLLREKGVQEFVDAAALLRKQGRDIEFLLAGTPDPGNPHSISPEQVQAWADDGVVRWLGHVDDMAGLLTTVHVMALPSYYREGVPKSLIEGAACGLALITTDMPGCREVVTRDGVDGLRVEPRNAQALAACIAKLDDNRELLSRLGDRARQRALKDFDERLVIQRTVDVYTELLHPLDGTAAALRPSP</sequence>
<protein>
    <submittedName>
        <fullName evidence="2">Glycosyltransferase family 1 protein</fullName>
    </submittedName>
</protein>
<dbReference type="GO" id="GO:0016757">
    <property type="term" value="F:glycosyltransferase activity"/>
    <property type="evidence" value="ECO:0007669"/>
    <property type="project" value="TreeGrafter"/>
</dbReference>
<dbReference type="CDD" id="cd03808">
    <property type="entry name" value="GT4_CapM-like"/>
    <property type="match status" value="1"/>
</dbReference>
<feature type="domain" description="Glycosyltransferase subfamily 4-like N-terminal" evidence="1">
    <location>
        <begin position="4"/>
        <end position="139"/>
    </location>
</feature>